<proteinExistence type="predicted"/>
<keyword evidence="2" id="KW-1185">Reference proteome</keyword>
<accession>A0A917HRA9</accession>
<evidence type="ECO:0008006" key="3">
    <source>
        <dbReference type="Google" id="ProtNLM"/>
    </source>
</evidence>
<dbReference type="RefSeq" id="WP_188555360.1">
    <property type="nucleotide sequence ID" value="NZ_BMGT01000004.1"/>
</dbReference>
<organism evidence="1 2">
    <name type="scientific">Edaphobacter dinghuensis</name>
    <dbReference type="NCBI Taxonomy" id="1560005"/>
    <lineage>
        <taxon>Bacteria</taxon>
        <taxon>Pseudomonadati</taxon>
        <taxon>Acidobacteriota</taxon>
        <taxon>Terriglobia</taxon>
        <taxon>Terriglobales</taxon>
        <taxon>Acidobacteriaceae</taxon>
        <taxon>Edaphobacter</taxon>
    </lineage>
</organism>
<dbReference type="AlphaFoldDB" id="A0A917HRA9"/>
<reference evidence="1" key="2">
    <citation type="submission" date="2020-09" db="EMBL/GenBank/DDBJ databases">
        <authorList>
            <person name="Sun Q."/>
            <person name="Zhou Y."/>
        </authorList>
    </citation>
    <scope>NUCLEOTIDE SEQUENCE</scope>
    <source>
        <strain evidence="1">CGMCC 1.12997</strain>
    </source>
</reference>
<gene>
    <name evidence="1" type="ORF">GCM10011585_33160</name>
</gene>
<name>A0A917HRA9_9BACT</name>
<reference evidence="1" key="1">
    <citation type="journal article" date="2014" name="Int. J. Syst. Evol. Microbiol.">
        <title>Complete genome sequence of Corynebacterium casei LMG S-19264T (=DSM 44701T), isolated from a smear-ripened cheese.</title>
        <authorList>
            <consortium name="US DOE Joint Genome Institute (JGI-PGF)"/>
            <person name="Walter F."/>
            <person name="Albersmeier A."/>
            <person name="Kalinowski J."/>
            <person name="Ruckert C."/>
        </authorList>
    </citation>
    <scope>NUCLEOTIDE SEQUENCE</scope>
    <source>
        <strain evidence="1">CGMCC 1.12997</strain>
    </source>
</reference>
<dbReference type="Proteomes" id="UP000647241">
    <property type="component" value="Unassembled WGS sequence"/>
</dbReference>
<evidence type="ECO:0000313" key="2">
    <source>
        <dbReference type="Proteomes" id="UP000647241"/>
    </source>
</evidence>
<evidence type="ECO:0000313" key="1">
    <source>
        <dbReference type="EMBL" id="GGG86567.1"/>
    </source>
</evidence>
<sequence>MLLTMESKTAAAHKLEQLINHGRVKAGEVIDHVMNIQPADRLQSGASLSFDVAEDHSVQVSFADSMVGAIRLKLHRNAVQQMAQTTDLPIKFMDGLLNTPNLWAKELLAHNLRTVFANRFWKQRYLLRSIHGEVRGFLSDRYRRLDSRPIIEAFATEVQKKGALPYNGYVTDTKVAIQAIMPEVYEPVPGELVAYGLSLENSDFGNGALSVRAYLLRIWCSNLAITQEEMRQVHLGRRLDESMIYSQRTYELDAETTVSALRDVIGSQLNAESLHSRMDTIRAANATAVDPASAKETLKKLLLKSEADAVIDAYNSPDTYNLPAGNSTWRLSNAISWIAGKTEETERKLELMKVAGEVLPKPANRSAHSVAQVA</sequence>
<protein>
    <recommendedName>
        <fullName evidence="3">DUF932 domain-containing protein</fullName>
    </recommendedName>
</protein>
<dbReference type="EMBL" id="BMGT01000004">
    <property type="protein sequence ID" value="GGG86567.1"/>
    <property type="molecule type" value="Genomic_DNA"/>
</dbReference>
<comment type="caution">
    <text evidence="1">The sequence shown here is derived from an EMBL/GenBank/DDBJ whole genome shotgun (WGS) entry which is preliminary data.</text>
</comment>